<evidence type="ECO:0000313" key="1">
    <source>
        <dbReference type="EMBL" id="GHC07284.1"/>
    </source>
</evidence>
<reference evidence="1" key="1">
    <citation type="journal article" date="2014" name="Int. J. Syst. Evol. Microbiol.">
        <title>Complete genome sequence of Corynebacterium casei LMG S-19264T (=DSM 44701T), isolated from a smear-ripened cheese.</title>
        <authorList>
            <consortium name="US DOE Joint Genome Institute (JGI-PGF)"/>
            <person name="Walter F."/>
            <person name="Albersmeier A."/>
            <person name="Kalinowski J."/>
            <person name="Ruckert C."/>
        </authorList>
    </citation>
    <scope>NUCLEOTIDE SEQUENCE</scope>
    <source>
        <strain evidence="1">KCTC 12870</strain>
    </source>
</reference>
<accession>A0A8J3GEZ1</accession>
<dbReference type="Proteomes" id="UP000642829">
    <property type="component" value="Unassembled WGS sequence"/>
</dbReference>
<reference evidence="1" key="2">
    <citation type="submission" date="2020-09" db="EMBL/GenBank/DDBJ databases">
        <authorList>
            <person name="Sun Q."/>
            <person name="Kim S."/>
        </authorList>
    </citation>
    <scope>NUCLEOTIDE SEQUENCE</scope>
    <source>
        <strain evidence="1">KCTC 12870</strain>
    </source>
</reference>
<dbReference type="AlphaFoldDB" id="A0A8J3GEZ1"/>
<sequence>MSNEKQLPDPDQLFSEAACDAESSMLFPYRKTIAVLRMKDISWRGVSKWPSERGVKTSHTSVRNFWEVYSRDETLKDDFIDTNNEARDSLFEHGSKVVGVNLAENYNELIDEREED</sequence>
<evidence type="ECO:0000313" key="2">
    <source>
        <dbReference type="Proteomes" id="UP000642829"/>
    </source>
</evidence>
<comment type="caution">
    <text evidence="1">The sequence shown here is derived from an EMBL/GenBank/DDBJ whole genome shotgun (WGS) entry which is preliminary data.</text>
</comment>
<dbReference type="RefSeq" id="WP_189515793.1">
    <property type="nucleotide sequence ID" value="NZ_BMXG01000017.1"/>
</dbReference>
<dbReference type="EMBL" id="BMXG01000017">
    <property type="protein sequence ID" value="GHC07284.1"/>
    <property type="molecule type" value="Genomic_DNA"/>
</dbReference>
<protein>
    <submittedName>
        <fullName evidence="1">Uncharacterized protein</fullName>
    </submittedName>
</protein>
<proteinExistence type="predicted"/>
<name>A0A8J3GEZ1_9BACT</name>
<gene>
    <name evidence="1" type="ORF">GCM10007047_25480</name>
</gene>
<keyword evidence="2" id="KW-1185">Reference proteome</keyword>
<organism evidence="1 2">
    <name type="scientific">Cerasicoccus arenae</name>
    <dbReference type="NCBI Taxonomy" id="424488"/>
    <lineage>
        <taxon>Bacteria</taxon>
        <taxon>Pseudomonadati</taxon>
        <taxon>Verrucomicrobiota</taxon>
        <taxon>Opitutia</taxon>
        <taxon>Puniceicoccales</taxon>
        <taxon>Cerasicoccaceae</taxon>
        <taxon>Cerasicoccus</taxon>
    </lineage>
</organism>